<sequence length="407" mass="44127">MSDALGTPKNTMRAVVWEGHVGSISVKDVPRPTLKLPEDAIVRVTTAGLCGSDLHTYHGHFGSSTPPWILGHEAVGVVVEVGNATEHFKVGDRVFIPGAPSSGHFSVEQTATQVPQTYGFGPDFGVDGGCQAEYVRVPFADDSLVAIPDKYSSDLDWLCLTDIFATAWMGLNLAHFEPGDKVAIFGAGPVGLMCAYAAKLRGASRVYCVDHIRARLDKAASLGAIPIDFTHEDGPASKQILDREPQGVLRVIDCWQQNYIISEALKIVSVNGGITLVGGYAALPETAGTPNGSDLDAELLVAIPALWLKSVTLTGSIVNDHLYEMMPQLMDLVRTGTAKLDWVVSAQMGIEDAPEAYRRFDEKLETKIVFRFPWVHGDDNVEEAVSEKPRKSKLPLHKGRRPFRGLN</sequence>
<organism evidence="7 8">
    <name type="scientific">Stachybotrys elegans</name>
    <dbReference type="NCBI Taxonomy" id="80388"/>
    <lineage>
        <taxon>Eukaryota</taxon>
        <taxon>Fungi</taxon>
        <taxon>Dikarya</taxon>
        <taxon>Ascomycota</taxon>
        <taxon>Pezizomycotina</taxon>
        <taxon>Sordariomycetes</taxon>
        <taxon>Hypocreomycetidae</taxon>
        <taxon>Hypocreales</taxon>
        <taxon>Stachybotryaceae</taxon>
        <taxon>Stachybotrys</taxon>
    </lineage>
</organism>
<dbReference type="PANTHER" id="PTHR42813">
    <property type="entry name" value="ZINC-TYPE ALCOHOL DEHYDROGENASE-LIKE"/>
    <property type="match status" value="1"/>
</dbReference>
<evidence type="ECO:0000259" key="6">
    <source>
        <dbReference type="SMART" id="SM00829"/>
    </source>
</evidence>
<dbReference type="PANTHER" id="PTHR42813:SF3">
    <property type="entry name" value="GLUTATHIONE-INDEPENDENT FORMALDEHYDE DEHYDROGENASE"/>
    <property type="match status" value="1"/>
</dbReference>
<dbReference type="GO" id="GO:0046872">
    <property type="term" value="F:metal ion binding"/>
    <property type="evidence" value="ECO:0007669"/>
    <property type="project" value="UniProtKB-KW"/>
</dbReference>
<accession>A0A8K0SP69</accession>
<keyword evidence="5" id="KW-0520">NAD</keyword>
<dbReference type="EMBL" id="JAGPNK010000011">
    <property type="protein sequence ID" value="KAH7311308.1"/>
    <property type="molecule type" value="Genomic_DNA"/>
</dbReference>
<gene>
    <name evidence="7" type="ORF">B0I35DRAFT_470130</name>
</gene>
<evidence type="ECO:0000256" key="2">
    <source>
        <dbReference type="ARBA" id="ARBA00008072"/>
    </source>
</evidence>
<dbReference type="InterPro" id="IPR036291">
    <property type="entry name" value="NAD(P)-bd_dom_sf"/>
</dbReference>
<dbReference type="Proteomes" id="UP000813444">
    <property type="component" value="Unassembled WGS sequence"/>
</dbReference>
<keyword evidence="8" id="KW-1185">Reference proteome</keyword>
<dbReference type="InterPro" id="IPR013149">
    <property type="entry name" value="ADH-like_C"/>
</dbReference>
<reference evidence="7" key="1">
    <citation type="journal article" date="2021" name="Nat. Commun.">
        <title>Genetic determinants of endophytism in the Arabidopsis root mycobiome.</title>
        <authorList>
            <person name="Mesny F."/>
            <person name="Miyauchi S."/>
            <person name="Thiergart T."/>
            <person name="Pickel B."/>
            <person name="Atanasova L."/>
            <person name="Karlsson M."/>
            <person name="Huettel B."/>
            <person name="Barry K.W."/>
            <person name="Haridas S."/>
            <person name="Chen C."/>
            <person name="Bauer D."/>
            <person name="Andreopoulos W."/>
            <person name="Pangilinan J."/>
            <person name="LaButti K."/>
            <person name="Riley R."/>
            <person name="Lipzen A."/>
            <person name="Clum A."/>
            <person name="Drula E."/>
            <person name="Henrissat B."/>
            <person name="Kohler A."/>
            <person name="Grigoriev I.V."/>
            <person name="Martin F.M."/>
            <person name="Hacquard S."/>
        </authorList>
    </citation>
    <scope>NUCLEOTIDE SEQUENCE</scope>
    <source>
        <strain evidence="7">MPI-CAGE-CH-0235</strain>
    </source>
</reference>
<evidence type="ECO:0000256" key="5">
    <source>
        <dbReference type="ARBA" id="ARBA00023027"/>
    </source>
</evidence>
<evidence type="ECO:0000256" key="1">
    <source>
        <dbReference type="ARBA" id="ARBA00001947"/>
    </source>
</evidence>
<evidence type="ECO:0000313" key="7">
    <source>
        <dbReference type="EMBL" id="KAH7311308.1"/>
    </source>
</evidence>
<proteinExistence type="inferred from homology"/>
<comment type="similarity">
    <text evidence="2">Belongs to the zinc-containing alcohol dehydrogenase family.</text>
</comment>
<keyword evidence="3" id="KW-0479">Metal-binding</keyword>
<comment type="cofactor">
    <cofactor evidence="1">
        <name>Zn(2+)</name>
        <dbReference type="ChEBI" id="CHEBI:29105"/>
    </cofactor>
</comment>
<dbReference type="Pfam" id="PF08240">
    <property type="entry name" value="ADH_N"/>
    <property type="match status" value="1"/>
</dbReference>
<comment type="caution">
    <text evidence="7">The sequence shown here is derived from an EMBL/GenBank/DDBJ whole genome shotgun (WGS) entry which is preliminary data.</text>
</comment>
<protein>
    <submittedName>
        <fullName evidence="7">Chaperonin 10-like protein</fullName>
    </submittedName>
</protein>
<dbReference type="OrthoDB" id="3941538at2759"/>
<dbReference type="InterPro" id="IPR011032">
    <property type="entry name" value="GroES-like_sf"/>
</dbReference>
<dbReference type="InterPro" id="IPR020843">
    <property type="entry name" value="ER"/>
</dbReference>
<dbReference type="GO" id="GO:0016491">
    <property type="term" value="F:oxidoreductase activity"/>
    <property type="evidence" value="ECO:0007669"/>
    <property type="project" value="InterPro"/>
</dbReference>
<evidence type="ECO:0000256" key="4">
    <source>
        <dbReference type="ARBA" id="ARBA00022833"/>
    </source>
</evidence>
<dbReference type="SMART" id="SM00829">
    <property type="entry name" value="PKS_ER"/>
    <property type="match status" value="1"/>
</dbReference>
<name>A0A8K0SP69_9HYPO</name>
<evidence type="ECO:0000313" key="8">
    <source>
        <dbReference type="Proteomes" id="UP000813444"/>
    </source>
</evidence>
<dbReference type="AlphaFoldDB" id="A0A8K0SP69"/>
<dbReference type="Pfam" id="PF00107">
    <property type="entry name" value="ADH_zinc_N"/>
    <property type="match status" value="1"/>
</dbReference>
<dbReference type="Gene3D" id="3.90.180.10">
    <property type="entry name" value="Medium-chain alcohol dehydrogenases, catalytic domain"/>
    <property type="match status" value="1"/>
</dbReference>
<evidence type="ECO:0000256" key="3">
    <source>
        <dbReference type="ARBA" id="ARBA00022723"/>
    </source>
</evidence>
<dbReference type="InterPro" id="IPR013154">
    <property type="entry name" value="ADH-like_N"/>
</dbReference>
<dbReference type="SUPFAM" id="SSF51735">
    <property type="entry name" value="NAD(P)-binding Rossmann-fold domains"/>
    <property type="match status" value="1"/>
</dbReference>
<feature type="domain" description="Enoyl reductase (ER)" evidence="6">
    <location>
        <begin position="19"/>
        <end position="370"/>
    </location>
</feature>
<dbReference type="Gene3D" id="3.40.50.720">
    <property type="entry name" value="NAD(P)-binding Rossmann-like Domain"/>
    <property type="match status" value="1"/>
</dbReference>
<keyword evidence="4" id="KW-0862">Zinc</keyword>
<dbReference type="SUPFAM" id="SSF50129">
    <property type="entry name" value="GroES-like"/>
    <property type="match status" value="1"/>
</dbReference>